<sequence length="159" mass="18207">MTSLSHTTRAWHLQMKQIKKKIGILEETEDLNGMNYGGFRVECSIQASSLLVAYQLASQTPQFMVGSYIDSASSPESPQLKFRSVEIDTWIAYTREMIQKAYDYFEVRRRHDKVGKLTKLAKGGITDVANAMGWNIGKWHPTAWNSPNAWWRDDSGQHH</sequence>
<reference evidence="2" key="1">
    <citation type="submission" date="2014-03" db="EMBL/GenBank/DDBJ databases">
        <title>The Genome Sequence of Puccinia striiformis f. sp. tritici PST-78.</title>
        <authorList>
            <consortium name="The Broad Institute Genome Sequencing Platform"/>
            <person name="Cuomo C."/>
            <person name="Hulbert S."/>
            <person name="Chen X."/>
            <person name="Walker B."/>
            <person name="Young S.K."/>
            <person name="Zeng Q."/>
            <person name="Gargeya S."/>
            <person name="Fitzgerald M."/>
            <person name="Haas B."/>
            <person name="Abouelleil A."/>
            <person name="Alvarado L."/>
            <person name="Arachchi H.M."/>
            <person name="Berlin A.M."/>
            <person name="Chapman S.B."/>
            <person name="Goldberg J."/>
            <person name="Griggs A."/>
            <person name="Gujja S."/>
            <person name="Hansen M."/>
            <person name="Howarth C."/>
            <person name="Imamovic A."/>
            <person name="Larimer J."/>
            <person name="McCowan C."/>
            <person name="Montmayeur A."/>
            <person name="Murphy C."/>
            <person name="Neiman D."/>
            <person name="Pearson M."/>
            <person name="Priest M."/>
            <person name="Roberts A."/>
            <person name="Saif S."/>
            <person name="Shea T."/>
            <person name="Sisk P."/>
            <person name="Sykes S."/>
            <person name="Wortman J."/>
            <person name="Nusbaum C."/>
            <person name="Birren B."/>
        </authorList>
    </citation>
    <scope>NUCLEOTIDE SEQUENCE [LARGE SCALE GENOMIC DNA]</scope>
    <source>
        <strain evidence="2">race PST-78</strain>
    </source>
</reference>
<organism evidence="1 2">
    <name type="scientific">Puccinia striiformis f. sp. tritici PST-78</name>
    <dbReference type="NCBI Taxonomy" id="1165861"/>
    <lineage>
        <taxon>Eukaryota</taxon>
        <taxon>Fungi</taxon>
        <taxon>Dikarya</taxon>
        <taxon>Basidiomycota</taxon>
        <taxon>Pucciniomycotina</taxon>
        <taxon>Pucciniomycetes</taxon>
        <taxon>Pucciniales</taxon>
        <taxon>Pucciniaceae</taxon>
        <taxon>Puccinia</taxon>
    </lineage>
</organism>
<gene>
    <name evidence="1" type="ORF">PSTG_17381</name>
</gene>
<dbReference type="Proteomes" id="UP000054564">
    <property type="component" value="Unassembled WGS sequence"/>
</dbReference>
<dbReference type="PANTHER" id="PTHR34863">
    <property type="entry name" value="EXPRESSED PROTEIN"/>
    <property type="match status" value="1"/>
</dbReference>
<dbReference type="AlphaFoldDB" id="A0A0L0UQB0"/>
<dbReference type="STRING" id="1165861.A0A0L0UQB0"/>
<dbReference type="OrthoDB" id="2564822at2759"/>
<evidence type="ECO:0000313" key="2">
    <source>
        <dbReference type="Proteomes" id="UP000054564"/>
    </source>
</evidence>
<accession>A0A0L0UQB0</accession>
<name>A0A0L0UQB0_9BASI</name>
<comment type="caution">
    <text evidence="1">The sequence shown here is derived from an EMBL/GenBank/DDBJ whole genome shotgun (WGS) entry which is preliminary data.</text>
</comment>
<proteinExistence type="predicted"/>
<dbReference type="PANTHER" id="PTHR34863:SF1">
    <property type="entry name" value="OTU DOMAIN-CONTAINING PROTEIN"/>
    <property type="match status" value="1"/>
</dbReference>
<evidence type="ECO:0000313" key="1">
    <source>
        <dbReference type="EMBL" id="KNE89160.1"/>
    </source>
</evidence>
<protein>
    <submittedName>
        <fullName evidence="1">Uncharacterized protein</fullName>
    </submittedName>
</protein>
<keyword evidence="2" id="KW-1185">Reference proteome</keyword>
<dbReference type="EMBL" id="AJIL01000473">
    <property type="protein sequence ID" value="KNE89160.1"/>
    <property type="molecule type" value="Genomic_DNA"/>
</dbReference>